<evidence type="ECO:0000313" key="1">
    <source>
        <dbReference type="EMBL" id="KAF7554423.1"/>
    </source>
</evidence>
<dbReference type="OrthoDB" id="4764652at2759"/>
<accession>A0A9P5HBU9</accession>
<sequence>MLGLAAPVMVPSTDVQHVDPKDGDVQAVELRSNGKFKRADPLAGFSDGTRLGIFGVSSLITGWTTATSIRNMVKDCKSFSEDPGFDIGNNCLSAVITNAIAVSATLVTAYQAWQLRGTVTKSVQIFFTDPYNGPEKRSLEDSMSTHIGAEVRHIGNWDASKHWSSMKREEMKETPVFATTIRGKDIHFAVVDDENNQTTFRVGHGPGPGTEANRKLRARDEDGTFYNDVYFDGGGMDYKAEIGLETNDQSMFIANEDDANWLLRQVECWVSSWLQLSEPGLFIDISDFMSDVTDYKALNYAIYNDDQSAWLTSGVMAPFEGDSTSIIDQVEISHGLDMNIDCLAASTKQKK</sequence>
<gene>
    <name evidence="1" type="ORF">G7Z17_g2903</name>
</gene>
<reference evidence="1" key="1">
    <citation type="submission" date="2020-03" db="EMBL/GenBank/DDBJ databases">
        <title>Draft Genome Sequence of Cylindrodendrum hubeiense.</title>
        <authorList>
            <person name="Buettner E."/>
            <person name="Kellner H."/>
        </authorList>
    </citation>
    <scope>NUCLEOTIDE SEQUENCE</scope>
    <source>
        <strain evidence="1">IHI 201604</strain>
    </source>
</reference>
<keyword evidence="2" id="KW-1185">Reference proteome</keyword>
<comment type="caution">
    <text evidence="1">The sequence shown here is derived from an EMBL/GenBank/DDBJ whole genome shotgun (WGS) entry which is preliminary data.</text>
</comment>
<dbReference type="Proteomes" id="UP000722485">
    <property type="component" value="Unassembled WGS sequence"/>
</dbReference>
<evidence type="ECO:0000313" key="2">
    <source>
        <dbReference type="Proteomes" id="UP000722485"/>
    </source>
</evidence>
<dbReference type="EMBL" id="JAANBB010000032">
    <property type="protein sequence ID" value="KAF7554423.1"/>
    <property type="molecule type" value="Genomic_DNA"/>
</dbReference>
<organism evidence="1 2">
    <name type="scientific">Cylindrodendrum hubeiense</name>
    <dbReference type="NCBI Taxonomy" id="595255"/>
    <lineage>
        <taxon>Eukaryota</taxon>
        <taxon>Fungi</taxon>
        <taxon>Dikarya</taxon>
        <taxon>Ascomycota</taxon>
        <taxon>Pezizomycotina</taxon>
        <taxon>Sordariomycetes</taxon>
        <taxon>Hypocreomycetidae</taxon>
        <taxon>Hypocreales</taxon>
        <taxon>Nectriaceae</taxon>
        <taxon>Cylindrodendrum</taxon>
    </lineage>
</organism>
<proteinExistence type="predicted"/>
<dbReference type="AlphaFoldDB" id="A0A9P5HBU9"/>
<name>A0A9P5HBU9_9HYPO</name>
<protein>
    <submittedName>
        <fullName evidence="1">Uncharacterized protein</fullName>
    </submittedName>
</protein>